<dbReference type="GO" id="GO:0000976">
    <property type="term" value="F:transcription cis-regulatory region binding"/>
    <property type="evidence" value="ECO:0007669"/>
    <property type="project" value="TreeGrafter"/>
</dbReference>
<dbReference type="Pfam" id="PF00440">
    <property type="entry name" value="TetR_N"/>
    <property type="match status" value="1"/>
</dbReference>
<dbReference type="PROSITE" id="PS50977">
    <property type="entry name" value="HTH_TETR_2"/>
    <property type="match status" value="1"/>
</dbReference>
<sequence length="198" mass="21764">MSSSTDSNGSRRRGEALEGAILDAAWEELNDGGYRGLTLQAVASRAGTSRPVLARRWPSVMALATAALARFVRQHPVVVPDMGNLRDELRALLRGLADRTPPTLLRYIFEMGDDLHEARSNMYQLRADIADPHTVGSILDRAVARGEIDPARLTPRITTLMIDLTIYEEVMTLETISDAGIDEIIDDIFLPLVTARPA</sequence>
<dbReference type="Gene3D" id="1.10.357.10">
    <property type="entry name" value="Tetracycline Repressor, domain 2"/>
    <property type="match status" value="1"/>
</dbReference>
<feature type="domain" description="HTH tetR-type" evidence="5">
    <location>
        <begin position="15"/>
        <end position="75"/>
    </location>
</feature>
<keyword evidence="7" id="KW-1185">Reference proteome</keyword>
<protein>
    <submittedName>
        <fullName evidence="6">TetR/AcrR family transcriptional regulator</fullName>
    </submittedName>
</protein>
<dbReference type="GO" id="GO:0003700">
    <property type="term" value="F:DNA-binding transcription factor activity"/>
    <property type="evidence" value="ECO:0007669"/>
    <property type="project" value="TreeGrafter"/>
</dbReference>
<dbReference type="Gene3D" id="1.10.10.60">
    <property type="entry name" value="Homeodomain-like"/>
    <property type="match status" value="1"/>
</dbReference>
<gene>
    <name evidence="6" type="ORF">GZA08_11130</name>
</gene>
<dbReference type="InterPro" id="IPR001647">
    <property type="entry name" value="HTH_TetR"/>
</dbReference>
<dbReference type="Proteomes" id="UP000474757">
    <property type="component" value="Unassembled WGS sequence"/>
</dbReference>
<dbReference type="InterPro" id="IPR011075">
    <property type="entry name" value="TetR_C"/>
</dbReference>
<evidence type="ECO:0000313" key="7">
    <source>
        <dbReference type="Proteomes" id="UP000474757"/>
    </source>
</evidence>
<evidence type="ECO:0000256" key="2">
    <source>
        <dbReference type="ARBA" id="ARBA00023125"/>
    </source>
</evidence>
<keyword evidence="1" id="KW-0805">Transcription regulation</keyword>
<evidence type="ECO:0000313" key="6">
    <source>
        <dbReference type="EMBL" id="NDV01516.1"/>
    </source>
</evidence>
<dbReference type="InterPro" id="IPR009057">
    <property type="entry name" value="Homeodomain-like_sf"/>
</dbReference>
<dbReference type="AlphaFoldDB" id="A0A6B2K4B4"/>
<name>A0A6B2K4B4_9RHOB</name>
<keyword evidence="3" id="KW-0804">Transcription</keyword>
<evidence type="ECO:0000256" key="1">
    <source>
        <dbReference type="ARBA" id="ARBA00023015"/>
    </source>
</evidence>
<dbReference type="PANTHER" id="PTHR30055:SF148">
    <property type="entry name" value="TETR-FAMILY TRANSCRIPTIONAL REGULATOR"/>
    <property type="match status" value="1"/>
</dbReference>
<dbReference type="SUPFAM" id="SSF46689">
    <property type="entry name" value="Homeodomain-like"/>
    <property type="match status" value="1"/>
</dbReference>
<accession>A0A6B2K4B4</accession>
<feature type="DNA-binding region" description="H-T-H motif" evidence="4">
    <location>
        <begin position="38"/>
        <end position="57"/>
    </location>
</feature>
<reference evidence="6 7" key="1">
    <citation type="submission" date="2020-02" db="EMBL/GenBank/DDBJ databases">
        <title>Pseudoroseicyclus tamarix, sp. nov., isolated from offshore sediment of a Tamarix chinensis forest.</title>
        <authorList>
            <person name="Gai Y."/>
        </authorList>
    </citation>
    <scope>NUCLEOTIDE SEQUENCE [LARGE SCALE GENOMIC DNA]</scope>
    <source>
        <strain evidence="6 7">CLL3-39</strain>
    </source>
</reference>
<dbReference type="SUPFAM" id="SSF48498">
    <property type="entry name" value="Tetracyclin repressor-like, C-terminal domain"/>
    <property type="match status" value="1"/>
</dbReference>
<dbReference type="Pfam" id="PF16859">
    <property type="entry name" value="TetR_C_11"/>
    <property type="match status" value="1"/>
</dbReference>
<dbReference type="PANTHER" id="PTHR30055">
    <property type="entry name" value="HTH-TYPE TRANSCRIPTIONAL REGULATOR RUTR"/>
    <property type="match status" value="1"/>
</dbReference>
<organism evidence="6 7">
    <name type="scientific">Pseudoroseicyclus tamaricis</name>
    <dbReference type="NCBI Taxonomy" id="2705421"/>
    <lineage>
        <taxon>Bacteria</taxon>
        <taxon>Pseudomonadati</taxon>
        <taxon>Pseudomonadota</taxon>
        <taxon>Alphaproteobacteria</taxon>
        <taxon>Rhodobacterales</taxon>
        <taxon>Paracoccaceae</taxon>
        <taxon>Pseudoroseicyclus</taxon>
    </lineage>
</organism>
<evidence type="ECO:0000256" key="3">
    <source>
        <dbReference type="ARBA" id="ARBA00023163"/>
    </source>
</evidence>
<dbReference type="EMBL" id="JAAGAB010000002">
    <property type="protein sequence ID" value="NDV01516.1"/>
    <property type="molecule type" value="Genomic_DNA"/>
</dbReference>
<dbReference type="RefSeq" id="WP_163893535.1">
    <property type="nucleotide sequence ID" value="NZ_JAAFYS010000002.1"/>
</dbReference>
<proteinExistence type="predicted"/>
<comment type="caution">
    <text evidence="6">The sequence shown here is derived from an EMBL/GenBank/DDBJ whole genome shotgun (WGS) entry which is preliminary data.</text>
</comment>
<evidence type="ECO:0000256" key="4">
    <source>
        <dbReference type="PROSITE-ProRule" id="PRU00335"/>
    </source>
</evidence>
<dbReference type="InterPro" id="IPR050109">
    <property type="entry name" value="HTH-type_TetR-like_transc_reg"/>
</dbReference>
<dbReference type="InterPro" id="IPR036271">
    <property type="entry name" value="Tet_transcr_reg_TetR-rel_C_sf"/>
</dbReference>
<keyword evidence="2 4" id="KW-0238">DNA-binding</keyword>
<evidence type="ECO:0000259" key="5">
    <source>
        <dbReference type="PROSITE" id="PS50977"/>
    </source>
</evidence>